<gene>
    <name evidence="2" type="ORF">GCM10010285_23870</name>
</gene>
<sequence>MGVDVVELLPRLVMLRFPVGQAYVWRDGANAVTLVDAGPAGSGARIVEAVTALGARPGAVRRVVLTHFHEDHAGGAAEVAALTGAEVLAHRLDAPHVRGDAPGPPPALEDWEGPLHRRALSLLPPGEYERPSTVTELSDGDVLDVGGGGHVLHVPGHTHGSIALHLPDTGVLFTGDTVAVSPVDGTLIPGVFNLDRRQLLTSCARLAALDTETACFGHGDPVLTGAGGRLRAMVRAGT</sequence>
<name>A0ABQ2SYB8_STREZ</name>
<comment type="caution">
    <text evidence="2">The sequence shown here is derived from an EMBL/GenBank/DDBJ whole genome shotgun (WGS) entry which is preliminary data.</text>
</comment>
<dbReference type="SUPFAM" id="SSF56281">
    <property type="entry name" value="Metallo-hydrolase/oxidoreductase"/>
    <property type="match status" value="1"/>
</dbReference>
<dbReference type="InterPro" id="IPR050855">
    <property type="entry name" value="NDM-1-like"/>
</dbReference>
<accession>A0ABQ2SYB8</accession>
<evidence type="ECO:0000313" key="3">
    <source>
        <dbReference type="Proteomes" id="UP000597853"/>
    </source>
</evidence>
<dbReference type="Gene3D" id="3.60.15.10">
    <property type="entry name" value="Ribonuclease Z/Hydroxyacylglutathione hydrolase-like"/>
    <property type="match status" value="1"/>
</dbReference>
<dbReference type="Proteomes" id="UP000597853">
    <property type="component" value="Unassembled WGS sequence"/>
</dbReference>
<dbReference type="EMBL" id="BMTX01000005">
    <property type="protein sequence ID" value="GGS43657.1"/>
    <property type="molecule type" value="Genomic_DNA"/>
</dbReference>
<evidence type="ECO:0000259" key="1">
    <source>
        <dbReference type="SMART" id="SM00849"/>
    </source>
</evidence>
<reference evidence="3" key="1">
    <citation type="journal article" date="2019" name="Int. J. Syst. Evol. Microbiol.">
        <title>The Global Catalogue of Microorganisms (GCM) 10K type strain sequencing project: providing services to taxonomists for standard genome sequencing and annotation.</title>
        <authorList>
            <consortium name="The Broad Institute Genomics Platform"/>
            <consortium name="The Broad Institute Genome Sequencing Center for Infectious Disease"/>
            <person name="Wu L."/>
            <person name="Ma J."/>
        </authorList>
    </citation>
    <scope>NUCLEOTIDE SEQUENCE [LARGE SCALE GENOMIC DNA]</scope>
    <source>
        <strain evidence="3">JCM 4416</strain>
    </source>
</reference>
<protein>
    <submittedName>
        <fullName evidence="2">MBL fold metallo-hydrolase</fullName>
    </submittedName>
</protein>
<dbReference type="Pfam" id="PF00753">
    <property type="entry name" value="Lactamase_B"/>
    <property type="match status" value="1"/>
</dbReference>
<keyword evidence="3" id="KW-1185">Reference proteome</keyword>
<proteinExistence type="predicted"/>
<evidence type="ECO:0000313" key="2">
    <source>
        <dbReference type="EMBL" id="GGS43657.1"/>
    </source>
</evidence>
<dbReference type="InterPro" id="IPR001279">
    <property type="entry name" value="Metallo-B-lactamas"/>
</dbReference>
<feature type="domain" description="Metallo-beta-lactamase" evidence="1">
    <location>
        <begin position="19"/>
        <end position="218"/>
    </location>
</feature>
<dbReference type="CDD" id="cd07721">
    <property type="entry name" value="yflN-like_MBL-fold"/>
    <property type="match status" value="1"/>
</dbReference>
<organism evidence="2 3">
    <name type="scientific">Streptomyces pseudogriseolus</name>
    <name type="common">Streptomyces gancidicus</name>
    <name type="synonym">Streptomyces rubiginosus</name>
    <dbReference type="NCBI Taxonomy" id="36817"/>
    <lineage>
        <taxon>Bacteria</taxon>
        <taxon>Bacillati</taxon>
        <taxon>Actinomycetota</taxon>
        <taxon>Actinomycetes</taxon>
        <taxon>Kitasatosporales</taxon>
        <taxon>Streptomycetaceae</taxon>
        <taxon>Streptomyces</taxon>
        <taxon>Streptomyces pseudogriseolus group</taxon>
    </lineage>
</organism>
<dbReference type="InterPro" id="IPR036866">
    <property type="entry name" value="RibonucZ/Hydroxyglut_hydro"/>
</dbReference>
<dbReference type="PANTHER" id="PTHR42951">
    <property type="entry name" value="METALLO-BETA-LACTAMASE DOMAIN-CONTAINING"/>
    <property type="match status" value="1"/>
</dbReference>
<dbReference type="SMART" id="SM00849">
    <property type="entry name" value="Lactamase_B"/>
    <property type="match status" value="1"/>
</dbReference>